<feature type="region of interest" description="Disordered" evidence="1">
    <location>
        <begin position="1"/>
        <end position="65"/>
    </location>
</feature>
<gene>
    <name evidence="2" type="ORF">Taro_051921</name>
</gene>
<accession>A0A843XIA8</accession>
<reference evidence="2" key="1">
    <citation type="submission" date="2017-07" db="EMBL/GenBank/DDBJ databases">
        <title>Taro Niue Genome Assembly and Annotation.</title>
        <authorList>
            <person name="Atibalentja N."/>
            <person name="Keating K."/>
            <person name="Fields C.J."/>
        </authorList>
    </citation>
    <scope>NUCLEOTIDE SEQUENCE</scope>
    <source>
        <strain evidence="2">Niue_2</strain>
        <tissue evidence="2">Leaf</tissue>
    </source>
</reference>
<dbReference type="AlphaFoldDB" id="A0A843XIA8"/>
<protein>
    <submittedName>
        <fullName evidence="2">Uncharacterized protein</fullName>
    </submittedName>
</protein>
<dbReference type="Proteomes" id="UP000652761">
    <property type="component" value="Unassembled WGS sequence"/>
</dbReference>
<evidence type="ECO:0000313" key="2">
    <source>
        <dbReference type="EMBL" id="MQM18920.1"/>
    </source>
</evidence>
<evidence type="ECO:0000256" key="1">
    <source>
        <dbReference type="SAM" id="MobiDB-lite"/>
    </source>
</evidence>
<proteinExistence type="predicted"/>
<sequence>MVRGRRATSSGGRGEGSGRRFSSFSTPPPLTRGPMTSAPLPLTAGPTTSAPLPPTTGPTTSADLPPVVGIYVMI</sequence>
<keyword evidence="3" id="KW-1185">Reference proteome</keyword>
<dbReference type="EMBL" id="NMUH01008531">
    <property type="protein sequence ID" value="MQM18920.1"/>
    <property type="molecule type" value="Genomic_DNA"/>
</dbReference>
<organism evidence="2 3">
    <name type="scientific">Colocasia esculenta</name>
    <name type="common">Wild taro</name>
    <name type="synonym">Arum esculentum</name>
    <dbReference type="NCBI Taxonomy" id="4460"/>
    <lineage>
        <taxon>Eukaryota</taxon>
        <taxon>Viridiplantae</taxon>
        <taxon>Streptophyta</taxon>
        <taxon>Embryophyta</taxon>
        <taxon>Tracheophyta</taxon>
        <taxon>Spermatophyta</taxon>
        <taxon>Magnoliopsida</taxon>
        <taxon>Liliopsida</taxon>
        <taxon>Araceae</taxon>
        <taxon>Aroideae</taxon>
        <taxon>Colocasieae</taxon>
        <taxon>Colocasia</taxon>
    </lineage>
</organism>
<comment type="caution">
    <text evidence="2">The sequence shown here is derived from an EMBL/GenBank/DDBJ whole genome shotgun (WGS) entry which is preliminary data.</text>
</comment>
<evidence type="ECO:0000313" key="3">
    <source>
        <dbReference type="Proteomes" id="UP000652761"/>
    </source>
</evidence>
<name>A0A843XIA8_COLES</name>